<dbReference type="InterPro" id="IPR003593">
    <property type="entry name" value="AAA+_ATPase"/>
</dbReference>
<keyword evidence="7 10" id="KW-1133">Transmembrane helix</keyword>
<dbReference type="SMART" id="SM00382">
    <property type="entry name" value="AAA"/>
    <property type="match status" value="1"/>
</dbReference>
<dbReference type="Gene3D" id="1.20.1560.10">
    <property type="entry name" value="ABC transporter type 1, transmembrane domain"/>
    <property type="match status" value="1"/>
</dbReference>
<comment type="caution">
    <text evidence="13">The sequence shown here is derived from an EMBL/GenBank/DDBJ whole genome shotgun (WGS) entry which is preliminary data.</text>
</comment>
<evidence type="ECO:0000256" key="4">
    <source>
        <dbReference type="ARBA" id="ARBA00022692"/>
    </source>
</evidence>
<dbReference type="InterPro" id="IPR036640">
    <property type="entry name" value="ABC1_TM_sf"/>
</dbReference>
<proteinExistence type="predicted"/>
<keyword evidence="3" id="KW-1003">Cell membrane</keyword>
<dbReference type="InterPro" id="IPR039421">
    <property type="entry name" value="Type_1_exporter"/>
</dbReference>
<feature type="transmembrane region" description="Helical" evidence="10">
    <location>
        <begin position="443"/>
        <end position="469"/>
    </location>
</feature>
<evidence type="ECO:0000256" key="5">
    <source>
        <dbReference type="ARBA" id="ARBA00022741"/>
    </source>
</evidence>
<dbReference type="InterPro" id="IPR011527">
    <property type="entry name" value="ABC1_TM_dom"/>
</dbReference>
<dbReference type="Pfam" id="PF00005">
    <property type="entry name" value="ABC_tran"/>
    <property type="match status" value="1"/>
</dbReference>
<keyword evidence="5" id="KW-0547">Nucleotide-binding</keyword>
<dbReference type="CDD" id="cd18588">
    <property type="entry name" value="ABC_6TM_CyaB_HlyB_like"/>
    <property type="match status" value="1"/>
</dbReference>
<feature type="transmembrane region" description="Helical" evidence="10">
    <location>
        <begin position="315"/>
        <end position="339"/>
    </location>
</feature>
<evidence type="ECO:0000256" key="6">
    <source>
        <dbReference type="ARBA" id="ARBA00022840"/>
    </source>
</evidence>
<dbReference type="PROSITE" id="PS50929">
    <property type="entry name" value="ABC_TM1F"/>
    <property type="match status" value="1"/>
</dbReference>
<feature type="transmembrane region" description="Helical" evidence="10">
    <location>
        <begin position="208"/>
        <end position="230"/>
    </location>
</feature>
<evidence type="ECO:0000256" key="10">
    <source>
        <dbReference type="SAM" id="Phobius"/>
    </source>
</evidence>
<keyword evidence="6" id="KW-0067">ATP-binding</keyword>
<keyword evidence="2" id="KW-0813">Transport</keyword>
<evidence type="ECO:0000313" key="14">
    <source>
        <dbReference type="Proteomes" id="UP000253250"/>
    </source>
</evidence>
<protein>
    <submittedName>
        <fullName evidence="13">ABC transporter</fullName>
    </submittedName>
</protein>
<dbReference type="GO" id="GO:0005886">
    <property type="term" value="C:plasma membrane"/>
    <property type="evidence" value="ECO:0007669"/>
    <property type="project" value="UniProtKB-SubCell"/>
</dbReference>
<keyword evidence="4 10" id="KW-0812">Transmembrane</keyword>
<feature type="domain" description="ABC transmembrane type-1" evidence="12">
    <location>
        <begin position="208"/>
        <end position="488"/>
    </location>
</feature>
<organism evidence="13 14">
    <name type="scientific">Acidiferrobacter thiooxydans</name>
    <dbReference type="NCBI Taxonomy" id="163359"/>
    <lineage>
        <taxon>Bacteria</taxon>
        <taxon>Pseudomonadati</taxon>
        <taxon>Pseudomonadota</taxon>
        <taxon>Gammaproteobacteria</taxon>
        <taxon>Acidiferrobacterales</taxon>
        <taxon>Acidiferrobacteraceae</taxon>
        <taxon>Acidiferrobacter</taxon>
    </lineage>
</organism>
<evidence type="ECO:0000259" key="12">
    <source>
        <dbReference type="PROSITE" id="PS50929"/>
    </source>
</evidence>
<feature type="transmembrane region" description="Helical" evidence="10">
    <location>
        <begin position="242"/>
        <end position="262"/>
    </location>
</feature>
<reference evidence="13 14" key="1">
    <citation type="submission" date="2018-02" db="EMBL/GenBank/DDBJ databases">
        <title>Insights into the biology of acidophilic members of the Acidiferrobacteraceae family derived from comparative genomic analyses.</title>
        <authorList>
            <person name="Issotta F."/>
            <person name="Thyssen C."/>
            <person name="Mena C."/>
            <person name="Moya A."/>
            <person name="Bellenberg S."/>
            <person name="Sproer C."/>
            <person name="Covarrubias P.C."/>
            <person name="Sand W."/>
            <person name="Quatrini R."/>
            <person name="Vera M."/>
        </authorList>
    </citation>
    <scope>NUCLEOTIDE SEQUENCE [LARGE SCALE GENOMIC DNA]</scope>
    <source>
        <strain evidence="14">m-1</strain>
    </source>
</reference>
<dbReference type="SUPFAM" id="SSF52540">
    <property type="entry name" value="P-loop containing nucleoside triphosphate hydrolases"/>
    <property type="match status" value="1"/>
</dbReference>
<feature type="compositionally biased region" description="Low complexity" evidence="9">
    <location>
        <begin position="87"/>
        <end position="100"/>
    </location>
</feature>
<keyword evidence="8 10" id="KW-0472">Membrane</keyword>
<name>A0A368HFF1_9GAMM</name>
<dbReference type="Pfam" id="PF00664">
    <property type="entry name" value="ABC_membrane"/>
    <property type="match status" value="1"/>
</dbReference>
<dbReference type="GO" id="GO:0005524">
    <property type="term" value="F:ATP binding"/>
    <property type="evidence" value="ECO:0007669"/>
    <property type="project" value="UniProtKB-KW"/>
</dbReference>
<feature type="region of interest" description="Disordered" evidence="9">
    <location>
        <begin position="87"/>
        <end position="124"/>
    </location>
</feature>
<dbReference type="PROSITE" id="PS00211">
    <property type="entry name" value="ABC_TRANSPORTER_1"/>
    <property type="match status" value="1"/>
</dbReference>
<keyword evidence="14" id="KW-1185">Reference proteome</keyword>
<evidence type="ECO:0000256" key="2">
    <source>
        <dbReference type="ARBA" id="ARBA00022448"/>
    </source>
</evidence>
<dbReference type="Gene3D" id="3.40.50.300">
    <property type="entry name" value="P-loop containing nucleotide triphosphate hydrolases"/>
    <property type="match status" value="1"/>
</dbReference>
<evidence type="ECO:0000256" key="3">
    <source>
        <dbReference type="ARBA" id="ARBA00022475"/>
    </source>
</evidence>
<dbReference type="OrthoDB" id="9759820at2"/>
<dbReference type="PANTHER" id="PTHR24221:SF647">
    <property type="entry name" value="BLL6336 PROTEIN"/>
    <property type="match status" value="1"/>
</dbReference>
<dbReference type="Proteomes" id="UP000253250">
    <property type="component" value="Unassembled WGS sequence"/>
</dbReference>
<dbReference type="SUPFAM" id="SSF90123">
    <property type="entry name" value="ABC transporter transmembrane region"/>
    <property type="match status" value="1"/>
</dbReference>
<dbReference type="PROSITE" id="PS50893">
    <property type="entry name" value="ABC_TRANSPORTER_2"/>
    <property type="match status" value="1"/>
</dbReference>
<gene>
    <name evidence="13" type="ORF">C4900_07375</name>
</gene>
<dbReference type="InterPro" id="IPR017871">
    <property type="entry name" value="ABC_transporter-like_CS"/>
</dbReference>
<dbReference type="InterPro" id="IPR027417">
    <property type="entry name" value="P-loop_NTPase"/>
</dbReference>
<sequence length="755" mass="81984">MAAADPAVALALDDVVWVLGSFCALNQKPFDPPLLVGQYAPPYTTESLIRMARALGFRIQGTHCDSENLGTLTLPCIALLKTPQETPAEAAADATPNSAPDETVPTQGATESAGADSASPEPAGASARPALLIQVTDTAVTLFEAGTNVPVTWPLAQFAARTNGRVFQLARAATLLKDPDDALARTRPFGFWWFIPELLRHKRVWREVLGASLVIQLLALAIPLFTQVIIDRVITHHAESTLIVIGVGMGMFLLFSAVLSWVRQYLVLHTGNRVDAVLGAAVFEHILKLPLGYFAHRPTGVITTRLHGVETIREFVAGAAVTLILDLPFLVIFVAIMLYYSVVLTLIALVLIGLVVGISLVIAPIFRQRLNEQYLLGARNQAFATEYIAGVETVKSLQMEPTVNARYRDYWAQFLRSGFEARQIANTYNVVANGLEQALSLVILIYGAYYVMNGTSFTVGMLVAFQMFAARLSQPMLRLVGLWQQFQEARLAVARLGDVMNAPPEPYTVVPSRQRSRAGAIAMEGVSFRYGDDRPFLYENFDVRIAPGQVVAVTGPSGCGKSTLTKLLQGFYHPTAGTIRIDGTDIRHLAANDLRQDLGVVPQETILFAGTLYDNLLLARPQATFDEIVQAAKMAEIHAVIEQLPEGYQTEIGERGVGLSGGQKQRLAIARALLKKPKILIFDEATSNLDQETAEHFAQTINQLKGQVTMLFIAHGLPKTLHVDVVVTLGSKADAVPPEDAAEGSATPHLVRATV</sequence>
<accession>A0A368HFF1</accession>
<dbReference type="InterPro" id="IPR003439">
    <property type="entry name" value="ABC_transporter-like_ATP-bd"/>
</dbReference>
<feature type="transmembrane region" description="Helical" evidence="10">
    <location>
        <begin position="346"/>
        <end position="366"/>
    </location>
</feature>
<dbReference type="AlphaFoldDB" id="A0A368HFF1"/>
<evidence type="ECO:0000256" key="9">
    <source>
        <dbReference type="SAM" id="MobiDB-lite"/>
    </source>
</evidence>
<comment type="subcellular location">
    <subcellularLocation>
        <location evidence="1">Cell membrane</location>
        <topology evidence="1">Multi-pass membrane protein</topology>
    </subcellularLocation>
</comment>
<dbReference type="EMBL" id="PSYR01000002">
    <property type="protein sequence ID" value="RCN57118.1"/>
    <property type="molecule type" value="Genomic_DNA"/>
</dbReference>
<feature type="domain" description="ABC transporter" evidence="11">
    <location>
        <begin position="521"/>
        <end position="753"/>
    </location>
</feature>
<dbReference type="GO" id="GO:0140359">
    <property type="term" value="F:ABC-type transporter activity"/>
    <property type="evidence" value="ECO:0007669"/>
    <property type="project" value="InterPro"/>
</dbReference>
<dbReference type="GO" id="GO:0016887">
    <property type="term" value="F:ATP hydrolysis activity"/>
    <property type="evidence" value="ECO:0007669"/>
    <property type="project" value="InterPro"/>
</dbReference>
<dbReference type="FunFam" id="3.40.50.300:FF:000299">
    <property type="entry name" value="ABC transporter ATP-binding protein/permease"/>
    <property type="match status" value="1"/>
</dbReference>
<feature type="region of interest" description="Disordered" evidence="9">
    <location>
        <begin position="736"/>
        <end position="755"/>
    </location>
</feature>
<dbReference type="PANTHER" id="PTHR24221">
    <property type="entry name" value="ATP-BINDING CASSETTE SUB-FAMILY B"/>
    <property type="match status" value="1"/>
</dbReference>
<evidence type="ECO:0000256" key="1">
    <source>
        <dbReference type="ARBA" id="ARBA00004651"/>
    </source>
</evidence>
<evidence type="ECO:0000256" key="8">
    <source>
        <dbReference type="ARBA" id="ARBA00023136"/>
    </source>
</evidence>
<evidence type="ECO:0000256" key="7">
    <source>
        <dbReference type="ARBA" id="ARBA00022989"/>
    </source>
</evidence>
<dbReference type="GO" id="GO:0034040">
    <property type="term" value="F:ATPase-coupled lipid transmembrane transporter activity"/>
    <property type="evidence" value="ECO:0007669"/>
    <property type="project" value="TreeGrafter"/>
</dbReference>
<evidence type="ECO:0000259" key="11">
    <source>
        <dbReference type="PROSITE" id="PS50893"/>
    </source>
</evidence>
<evidence type="ECO:0000313" key="13">
    <source>
        <dbReference type="EMBL" id="RCN57118.1"/>
    </source>
</evidence>